<feature type="domain" description="DUF4166" evidence="1">
    <location>
        <begin position="9"/>
        <end position="168"/>
    </location>
</feature>
<dbReference type="Pfam" id="PF13761">
    <property type="entry name" value="DUF4166"/>
    <property type="match status" value="1"/>
</dbReference>
<dbReference type="Proteomes" id="UP001226084">
    <property type="component" value="Unassembled WGS sequence"/>
</dbReference>
<evidence type="ECO:0000313" key="3">
    <source>
        <dbReference type="Proteomes" id="UP001226084"/>
    </source>
</evidence>
<organism evidence="2 3">
    <name type="scientific">Stenotrophomonas rhizophila</name>
    <dbReference type="NCBI Taxonomy" id="216778"/>
    <lineage>
        <taxon>Bacteria</taxon>
        <taxon>Pseudomonadati</taxon>
        <taxon>Pseudomonadota</taxon>
        <taxon>Gammaproteobacteria</taxon>
        <taxon>Lysobacterales</taxon>
        <taxon>Lysobacteraceae</taxon>
        <taxon>Stenotrophomonas</taxon>
    </lineage>
</organism>
<comment type="caution">
    <text evidence="2">The sequence shown here is derived from an EMBL/GenBank/DDBJ whole genome shotgun (WGS) entry which is preliminary data.</text>
</comment>
<gene>
    <name evidence="2" type="ORF">QE424_001146</name>
</gene>
<dbReference type="EMBL" id="JAUTAS010000001">
    <property type="protein sequence ID" value="MDQ1107987.1"/>
    <property type="molecule type" value="Genomic_DNA"/>
</dbReference>
<proteinExistence type="predicted"/>
<accession>A0AAP5E9C1</accession>
<evidence type="ECO:0000313" key="2">
    <source>
        <dbReference type="EMBL" id="MDQ1107987.1"/>
    </source>
</evidence>
<dbReference type="InterPro" id="IPR025311">
    <property type="entry name" value="DUF4166"/>
</dbReference>
<reference evidence="2" key="1">
    <citation type="submission" date="2023-07" db="EMBL/GenBank/DDBJ databases">
        <title>Functional and genomic diversity of the sorghum phyllosphere microbiome.</title>
        <authorList>
            <person name="Shade A."/>
        </authorList>
    </citation>
    <scope>NUCLEOTIDE SEQUENCE</scope>
    <source>
        <strain evidence="2">SORGH_AS_0457</strain>
    </source>
</reference>
<dbReference type="AlphaFoldDB" id="A0AAP5E9C1"/>
<protein>
    <recommendedName>
        <fullName evidence="1">DUF4166 domain-containing protein</fullName>
    </recommendedName>
</protein>
<sequence>MLGSAYDALPAQVQALHDTSGEHRWSGTAQVSRGTGLVSRLVAAVIGFPKAGADVAVTVTFMPEQGIERWTRDFGGRRFTSWQRRGAGRNDALLVERFGVIEVALALVVEGQRLLLVPRRWSCLGVPLPKALLPRGTTFETEVDGRFVFNVEIAAPGVGLIVNYRGWLQPDA</sequence>
<evidence type="ECO:0000259" key="1">
    <source>
        <dbReference type="Pfam" id="PF13761"/>
    </source>
</evidence>
<name>A0AAP5E9C1_9GAMM</name>
<dbReference type="RefSeq" id="WP_307106639.1">
    <property type="nucleotide sequence ID" value="NZ_JAUTAS010000001.1"/>
</dbReference>